<dbReference type="KEGG" id="tsin:OXH18_21035"/>
<evidence type="ECO:0000313" key="1">
    <source>
        <dbReference type="EMBL" id="WAL59629.1"/>
    </source>
</evidence>
<gene>
    <name evidence="1" type="ORF">OXH18_21035</name>
</gene>
<evidence type="ECO:0000313" key="2">
    <source>
        <dbReference type="Proteomes" id="UP001163152"/>
    </source>
</evidence>
<proteinExistence type="predicted"/>
<dbReference type="RefSeq" id="WP_268609423.1">
    <property type="nucleotide sequence ID" value="NZ_CP113797.1"/>
</dbReference>
<accession>A0A9E9C6U2</accession>
<dbReference type="EMBL" id="CP113797">
    <property type="protein sequence ID" value="WAL59629.1"/>
    <property type="molecule type" value="Genomic_DNA"/>
</dbReference>
<keyword evidence="2" id="KW-1185">Reference proteome</keyword>
<organism evidence="1 2">
    <name type="scientific">Thermocoleostomius sinensis A174</name>
    <dbReference type="NCBI Taxonomy" id="2016057"/>
    <lineage>
        <taxon>Bacteria</taxon>
        <taxon>Bacillati</taxon>
        <taxon>Cyanobacteriota</taxon>
        <taxon>Cyanophyceae</taxon>
        <taxon>Oculatellales</taxon>
        <taxon>Oculatellaceae</taxon>
        <taxon>Thermocoleostomius</taxon>
    </lineage>
</organism>
<protein>
    <submittedName>
        <fullName evidence="1">Uncharacterized protein</fullName>
    </submittedName>
</protein>
<sequence>MQAIVQVTEVQVNLTETGVEVILETAEGQLASPVTDFCGR</sequence>
<reference evidence="1" key="1">
    <citation type="submission" date="2022-12" db="EMBL/GenBank/DDBJ databases">
        <title>Polyphasic identification of a Novel Hot-Spring Cyanobacterium Ocullathermofonsia sinensis gen nov. sp. nov. and Genomic Insights on its Adaptations to the Thermal Habitat.</title>
        <authorList>
            <person name="Daroch M."/>
            <person name="Tang J."/>
            <person name="Jiang Y."/>
        </authorList>
    </citation>
    <scope>NUCLEOTIDE SEQUENCE</scope>
    <source>
        <strain evidence="1">PKUAC-SCTA174</strain>
    </source>
</reference>
<name>A0A9E9C6U2_9CYAN</name>
<dbReference type="AlphaFoldDB" id="A0A9E9C6U2"/>
<dbReference type="Proteomes" id="UP001163152">
    <property type="component" value="Chromosome"/>
</dbReference>